<comment type="similarity">
    <text evidence="1">Belongs to the yippee family.</text>
</comment>
<dbReference type="PANTHER" id="PTHR13848">
    <property type="entry name" value="PROTEIN YIPPEE-LIKE CG15309-RELATED"/>
    <property type="match status" value="1"/>
</dbReference>
<sequence>MHVPSPPLFPTYLLPSLPFRRQRQRRRSSESSTSTSSSLSTSSDASTSTALTSPSPPSTSPSPAARKQTYLSGHTSYLRCSRCLADLCPTSCIISKGFTGRYGRAYLVSPPPNPPPSSSRTSPQIEKEKEERKGNLPNTHVHKAVSRQLVTGAHTVADITCASCGRDLGWKYVAAEEEAQRYKVGKFILETRRVVRGVFWEGHGLSSEDGDEKVNEERETEFDSDDEDECEDLFAGVWDKEVARKRRVGRFGKRR</sequence>
<evidence type="ECO:0000313" key="7">
    <source>
        <dbReference type="Proteomes" id="UP000800041"/>
    </source>
</evidence>
<evidence type="ECO:0000256" key="3">
    <source>
        <dbReference type="ARBA" id="ARBA00022833"/>
    </source>
</evidence>
<reference evidence="6" key="1">
    <citation type="journal article" date="2020" name="Stud. Mycol.">
        <title>101 Dothideomycetes genomes: a test case for predicting lifestyles and emergence of pathogens.</title>
        <authorList>
            <person name="Haridas S."/>
            <person name="Albert R."/>
            <person name="Binder M."/>
            <person name="Bloem J."/>
            <person name="Labutti K."/>
            <person name="Salamov A."/>
            <person name="Andreopoulos B."/>
            <person name="Baker S."/>
            <person name="Barry K."/>
            <person name="Bills G."/>
            <person name="Bluhm B."/>
            <person name="Cannon C."/>
            <person name="Castanera R."/>
            <person name="Culley D."/>
            <person name="Daum C."/>
            <person name="Ezra D."/>
            <person name="Gonzalez J."/>
            <person name="Henrissat B."/>
            <person name="Kuo A."/>
            <person name="Liang C."/>
            <person name="Lipzen A."/>
            <person name="Lutzoni F."/>
            <person name="Magnuson J."/>
            <person name="Mondo S."/>
            <person name="Nolan M."/>
            <person name="Ohm R."/>
            <person name="Pangilinan J."/>
            <person name="Park H.-J."/>
            <person name="Ramirez L."/>
            <person name="Alfaro M."/>
            <person name="Sun H."/>
            <person name="Tritt A."/>
            <person name="Yoshinaga Y."/>
            <person name="Zwiers L.-H."/>
            <person name="Turgeon B."/>
            <person name="Goodwin S."/>
            <person name="Spatafora J."/>
            <person name="Crous P."/>
            <person name="Grigoriev I."/>
        </authorList>
    </citation>
    <scope>NUCLEOTIDE SEQUENCE</scope>
    <source>
        <strain evidence="6">CBS 113979</strain>
    </source>
</reference>
<feature type="compositionally biased region" description="Basic and acidic residues" evidence="4">
    <location>
        <begin position="125"/>
        <end position="134"/>
    </location>
</feature>
<feature type="region of interest" description="Disordered" evidence="4">
    <location>
        <begin position="1"/>
        <end position="67"/>
    </location>
</feature>
<evidence type="ECO:0000259" key="5">
    <source>
        <dbReference type="PROSITE" id="PS51792"/>
    </source>
</evidence>
<gene>
    <name evidence="6" type="ORF">K402DRAFT_396597</name>
</gene>
<dbReference type="GO" id="GO:0046872">
    <property type="term" value="F:metal ion binding"/>
    <property type="evidence" value="ECO:0007669"/>
    <property type="project" value="UniProtKB-KW"/>
</dbReference>
<keyword evidence="7" id="KW-1185">Reference proteome</keyword>
<dbReference type="InterPro" id="IPR004910">
    <property type="entry name" value="Yippee/Mis18/Cereblon"/>
</dbReference>
<dbReference type="OrthoDB" id="6407410at2759"/>
<keyword evidence="2" id="KW-0479">Metal-binding</keyword>
<organism evidence="6 7">
    <name type="scientific">Aulographum hederae CBS 113979</name>
    <dbReference type="NCBI Taxonomy" id="1176131"/>
    <lineage>
        <taxon>Eukaryota</taxon>
        <taxon>Fungi</taxon>
        <taxon>Dikarya</taxon>
        <taxon>Ascomycota</taxon>
        <taxon>Pezizomycotina</taxon>
        <taxon>Dothideomycetes</taxon>
        <taxon>Pleosporomycetidae</taxon>
        <taxon>Aulographales</taxon>
        <taxon>Aulographaceae</taxon>
    </lineage>
</organism>
<dbReference type="AlphaFoldDB" id="A0A6G1GS15"/>
<name>A0A6G1GS15_9PEZI</name>
<dbReference type="Proteomes" id="UP000800041">
    <property type="component" value="Unassembled WGS sequence"/>
</dbReference>
<dbReference type="PROSITE" id="PS51792">
    <property type="entry name" value="YIPPEE"/>
    <property type="match status" value="1"/>
</dbReference>
<dbReference type="InterPro" id="IPR034751">
    <property type="entry name" value="Yippee"/>
</dbReference>
<feature type="region of interest" description="Disordered" evidence="4">
    <location>
        <begin position="107"/>
        <end position="135"/>
    </location>
</feature>
<evidence type="ECO:0000256" key="4">
    <source>
        <dbReference type="SAM" id="MobiDB-lite"/>
    </source>
</evidence>
<dbReference type="InterPro" id="IPR039058">
    <property type="entry name" value="Yippee_fam"/>
</dbReference>
<proteinExistence type="inferred from homology"/>
<evidence type="ECO:0000256" key="2">
    <source>
        <dbReference type="ARBA" id="ARBA00022723"/>
    </source>
</evidence>
<protein>
    <submittedName>
        <fullName evidence="6">Yippee-domain-containing protein</fullName>
    </submittedName>
</protein>
<feature type="compositionally biased region" description="Low complexity" evidence="4">
    <location>
        <begin position="30"/>
        <end position="53"/>
    </location>
</feature>
<evidence type="ECO:0000313" key="6">
    <source>
        <dbReference type="EMBL" id="KAF1983602.1"/>
    </source>
</evidence>
<keyword evidence="3" id="KW-0862">Zinc</keyword>
<feature type="domain" description="Yippee" evidence="5">
    <location>
        <begin position="76"/>
        <end position="198"/>
    </location>
</feature>
<accession>A0A6G1GS15</accession>
<evidence type="ECO:0000256" key="1">
    <source>
        <dbReference type="ARBA" id="ARBA00005613"/>
    </source>
</evidence>
<dbReference type="EMBL" id="ML977174">
    <property type="protein sequence ID" value="KAF1983602.1"/>
    <property type="molecule type" value="Genomic_DNA"/>
</dbReference>
<dbReference type="Pfam" id="PF03226">
    <property type="entry name" value="Yippee-Mis18"/>
    <property type="match status" value="1"/>
</dbReference>
<feature type="region of interest" description="Disordered" evidence="4">
    <location>
        <begin position="205"/>
        <end position="226"/>
    </location>
</feature>